<evidence type="ECO:0000313" key="2">
    <source>
        <dbReference type="Proteomes" id="UP001461960"/>
    </source>
</evidence>
<dbReference type="SUPFAM" id="SSF53474">
    <property type="entry name" value="alpha/beta-Hydrolases"/>
    <property type="match status" value="1"/>
</dbReference>
<evidence type="ECO:0000313" key="1">
    <source>
        <dbReference type="EMBL" id="MEN2751837.1"/>
    </source>
</evidence>
<proteinExistence type="predicted"/>
<dbReference type="EMBL" id="JBDGHN010000005">
    <property type="protein sequence ID" value="MEN2751837.1"/>
    <property type="molecule type" value="Genomic_DNA"/>
</dbReference>
<dbReference type="RefSeq" id="WP_299218647.1">
    <property type="nucleotide sequence ID" value="NZ_JBDGHN010000005.1"/>
</dbReference>
<sequence length="369" mass="42905">MDVNVIASLKRSIINRNGLIKLETEELEDLQYAFYLRHSKGLEKQFYTSSPSKCFDVSFDKGDYLGTFYYMYNKKRVSFKVNFYIDDQKNLVELNLKNIVEEVGYKIDYYSVGSKKTFIVFNGAGSTKTANPFGLNYLVKNGFNVVSCLQNDNQYQELSFKDFEKYIYPLVHNHDVYLYGSSLGGYCALYYAGAVNGTVISAAPRNSSHPLLVDQLKDKSYFGNQEFKHLSFNENKISSKDIYIFFDPHVKEDVYFIDNVVKSNFENIKLFECNHSGHQVLYHLNKTKQLGNVLKSITNGLDPVIDEIESCYTYIGKAKYYFSRKDYEKAVFFSEKSLEDKFIDEKFRLRFEKLHEAAVRNYELSKNTL</sequence>
<gene>
    <name evidence="1" type="ORF">AAIR29_09350</name>
</gene>
<accession>A0ABU9X8Y9</accession>
<dbReference type="InterPro" id="IPR029058">
    <property type="entry name" value="AB_hydrolase_fold"/>
</dbReference>
<name>A0ABU9X8Y9_9GAMM</name>
<dbReference type="Gene3D" id="3.40.50.1820">
    <property type="entry name" value="alpha/beta hydrolase"/>
    <property type="match status" value="1"/>
</dbReference>
<keyword evidence="2" id="KW-1185">Reference proteome</keyword>
<protein>
    <submittedName>
        <fullName evidence="1">Uncharacterized protein</fullName>
    </submittedName>
</protein>
<reference evidence="1 2" key="1">
    <citation type="submission" date="2024-05" db="EMBL/GenBank/DDBJ databases">
        <authorList>
            <person name="Kim H.-Y."/>
            <person name="Kim E."/>
            <person name="Cai Y."/>
            <person name="Yang S.-M."/>
            <person name="Lee W."/>
        </authorList>
    </citation>
    <scope>NUCLEOTIDE SEQUENCE [LARGE SCALE GENOMIC DNA]</scope>
    <source>
        <strain evidence="1 2">FBL11</strain>
    </source>
</reference>
<comment type="caution">
    <text evidence="1">The sequence shown here is derived from an EMBL/GenBank/DDBJ whole genome shotgun (WGS) entry which is preliminary data.</text>
</comment>
<organism evidence="1 2">
    <name type="scientific">Psychrobacter saeujeotis</name>
    <dbReference type="NCBI Taxonomy" id="3143436"/>
    <lineage>
        <taxon>Bacteria</taxon>
        <taxon>Pseudomonadati</taxon>
        <taxon>Pseudomonadota</taxon>
        <taxon>Gammaproteobacteria</taxon>
        <taxon>Moraxellales</taxon>
        <taxon>Moraxellaceae</taxon>
        <taxon>Psychrobacter</taxon>
    </lineage>
</organism>
<dbReference type="Proteomes" id="UP001461960">
    <property type="component" value="Unassembled WGS sequence"/>
</dbReference>